<accession>A0A1Y1XVJ1</accession>
<evidence type="ECO:0000313" key="3">
    <source>
        <dbReference type="EMBL" id="ORX89769.1"/>
    </source>
</evidence>
<keyword evidence="2" id="KW-0732">Signal</keyword>
<evidence type="ECO:0000256" key="2">
    <source>
        <dbReference type="SAM" id="SignalP"/>
    </source>
</evidence>
<feature type="signal peptide" evidence="2">
    <location>
        <begin position="1"/>
        <end position="20"/>
    </location>
</feature>
<evidence type="ECO:0000313" key="4">
    <source>
        <dbReference type="Proteomes" id="UP000193498"/>
    </source>
</evidence>
<sequence>MLKSVSTLLLGLCLATNVQAACKASAQFLPGFNSDLSRCMKPATGTSLPHAQPFTISWDFGSDPDCATYANGFLDVPGLKGLYFGYAPCDGGPYTPFSPQAVTTVNGSLITTVGPCPACTSTLQQPMMDIYLGGNYNGTYYLVGATTVNLTYNDPGPSRSTVPTQAPVSPNPPKPATGMPTAIFPTTQPIASPIGAAPSLSRDFVYTLGLTHLIVLLLGGGNVY</sequence>
<feature type="chain" id="PRO_5013050527" evidence="2">
    <location>
        <begin position="21"/>
        <end position="224"/>
    </location>
</feature>
<dbReference type="EMBL" id="MCFE01000423">
    <property type="protein sequence ID" value="ORX89769.1"/>
    <property type="molecule type" value="Genomic_DNA"/>
</dbReference>
<dbReference type="InParanoid" id="A0A1Y1XVJ1"/>
<proteinExistence type="predicted"/>
<dbReference type="Proteomes" id="UP000193498">
    <property type="component" value="Unassembled WGS sequence"/>
</dbReference>
<evidence type="ECO:0000256" key="1">
    <source>
        <dbReference type="SAM" id="MobiDB-lite"/>
    </source>
</evidence>
<reference evidence="3 4" key="1">
    <citation type="submission" date="2016-07" db="EMBL/GenBank/DDBJ databases">
        <title>Pervasive Adenine N6-methylation of Active Genes in Fungi.</title>
        <authorList>
            <consortium name="DOE Joint Genome Institute"/>
            <person name="Mondo S.J."/>
            <person name="Dannebaum R.O."/>
            <person name="Kuo R.C."/>
            <person name="Labutti K."/>
            <person name="Haridas S."/>
            <person name="Kuo A."/>
            <person name="Salamov A."/>
            <person name="Ahrendt S.R."/>
            <person name="Lipzen A."/>
            <person name="Sullivan W."/>
            <person name="Andreopoulos W.B."/>
            <person name="Clum A."/>
            <person name="Lindquist E."/>
            <person name="Daum C."/>
            <person name="Ramamoorthy G.K."/>
            <person name="Gryganskyi A."/>
            <person name="Culley D."/>
            <person name="Magnuson J.K."/>
            <person name="James T.Y."/>
            <person name="O'Malley M.A."/>
            <person name="Stajich J.E."/>
            <person name="Spatafora J.W."/>
            <person name="Visel A."/>
            <person name="Grigoriev I.V."/>
        </authorList>
    </citation>
    <scope>NUCLEOTIDE SEQUENCE [LARGE SCALE GENOMIC DNA]</scope>
    <source>
        <strain evidence="3 4">CBS 931.73</strain>
    </source>
</reference>
<keyword evidence="4" id="KW-1185">Reference proteome</keyword>
<protein>
    <submittedName>
        <fullName evidence="3">Uncharacterized protein</fullName>
    </submittedName>
</protein>
<feature type="region of interest" description="Disordered" evidence="1">
    <location>
        <begin position="154"/>
        <end position="176"/>
    </location>
</feature>
<comment type="caution">
    <text evidence="3">The sequence shown here is derived from an EMBL/GenBank/DDBJ whole genome shotgun (WGS) entry which is preliminary data.</text>
</comment>
<organism evidence="3 4">
    <name type="scientific">Basidiobolus meristosporus CBS 931.73</name>
    <dbReference type="NCBI Taxonomy" id="1314790"/>
    <lineage>
        <taxon>Eukaryota</taxon>
        <taxon>Fungi</taxon>
        <taxon>Fungi incertae sedis</taxon>
        <taxon>Zoopagomycota</taxon>
        <taxon>Entomophthoromycotina</taxon>
        <taxon>Basidiobolomycetes</taxon>
        <taxon>Basidiobolales</taxon>
        <taxon>Basidiobolaceae</taxon>
        <taxon>Basidiobolus</taxon>
    </lineage>
</organism>
<dbReference type="AlphaFoldDB" id="A0A1Y1XVJ1"/>
<feature type="compositionally biased region" description="Polar residues" evidence="1">
    <location>
        <begin position="154"/>
        <end position="168"/>
    </location>
</feature>
<gene>
    <name evidence="3" type="ORF">K493DRAFT_318467</name>
</gene>
<name>A0A1Y1XVJ1_9FUNG</name>